<evidence type="ECO:0000313" key="1">
    <source>
        <dbReference type="EMBL" id="CEK52889.1"/>
    </source>
</evidence>
<dbReference type="EMBL" id="HACG01006024">
    <property type="protein sequence ID" value="CEK52889.1"/>
    <property type="molecule type" value="Transcribed_RNA"/>
</dbReference>
<gene>
    <name evidence="1" type="primary">ORF18360</name>
</gene>
<dbReference type="AlphaFoldDB" id="A0A0B6Y9P6"/>
<feature type="non-terminal residue" evidence="1">
    <location>
        <position position="69"/>
    </location>
</feature>
<name>A0A0B6Y9P6_9EUPU</name>
<organism evidence="1">
    <name type="scientific">Arion vulgaris</name>
    <dbReference type="NCBI Taxonomy" id="1028688"/>
    <lineage>
        <taxon>Eukaryota</taxon>
        <taxon>Metazoa</taxon>
        <taxon>Spiralia</taxon>
        <taxon>Lophotrochozoa</taxon>
        <taxon>Mollusca</taxon>
        <taxon>Gastropoda</taxon>
        <taxon>Heterobranchia</taxon>
        <taxon>Euthyneura</taxon>
        <taxon>Panpulmonata</taxon>
        <taxon>Eupulmonata</taxon>
        <taxon>Stylommatophora</taxon>
        <taxon>Helicina</taxon>
        <taxon>Arionoidea</taxon>
        <taxon>Arionidae</taxon>
        <taxon>Arion</taxon>
    </lineage>
</organism>
<proteinExistence type="predicted"/>
<protein>
    <submittedName>
        <fullName evidence="1">Uncharacterized protein</fullName>
    </submittedName>
</protein>
<accession>A0A0B6Y9P6</accession>
<sequence length="69" mass="7719">DVTANRLVPEAQRGLLTENELEGIEKSVQHDIGPSKMYKRIDSGNCLSIMKAQDAGYTTYDSFRSRSLL</sequence>
<reference evidence="1" key="1">
    <citation type="submission" date="2014-12" db="EMBL/GenBank/DDBJ databases">
        <title>Insight into the proteome of Arion vulgaris.</title>
        <authorList>
            <person name="Aradska J."/>
            <person name="Bulat T."/>
            <person name="Smidak R."/>
            <person name="Sarate P."/>
            <person name="Gangsoo J."/>
            <person name="Sialana F."/>
            <person name="Bilban M."/>
            <person name="Lubec G."/>
        </authorList>
    </citation>
    <scope>NUCLEOTIDE SEQUENCE</scope>
    <source>
        <tissue evidence="1">Skin</tissue>
    </source>
</reference>
<feature type="non-terminal residue" evidence="1">
    <location>
        <position position="1"/>
    </location>
</feature>